<evidence type="ECO:0000313" key="2">
    <source>
        <dbReference type="EMBL" id="AXK46856.1"/>
    </source>
</evidence>
<name>A0A345YSF4_9MICO</name>
<feature type="transmembrane region" description="Helical" evidence="1">
    <location>
        <begin position="145"/>
        <end position="162"/>
    </location>
</feature>
<dbReference type="OrthoDB" id="3767297at2"/>
<keyword evidence="1" id="KW-1133">Transmembrane helix</keyword>
<feature type="transmembrane region" description="Helical" evidence="1">
    <location>
        <begin position="90"/>
        <end position="110"/>
    </location>
</feature>
<feature type="transmembrane region" description="Helical" evidence="1">
    <location>
        <begin position="205"/>
        <end position="236"/>
    </location>
</feature>
<reference evidence="2 4" key="1">
    <citation type="submission" date="2018-07" db="EMBL/GenBank/DDBJ databases">
        <title>Brachybacterium saurashtrense DSM 23186 genome sequence.</title>
        <authorList>
            <person name="Guo L."/>
        </authorList>
    </citation>
    <scope>NUCLEOTIDE SEQUENCE [LARGE SCALE GENOMIC DNA]</scope>
    <source>
        <strain evidence="2 4">DSM 23186</strain>
    </source>
</reference>
<accession>A0A345YSF4</accession>
<feature type="transmembrane region" description="Helical" evidence="1">
    <location>
        <begin position="35"/>
        <end position="53"/>
    </location>
</feature>
<dbReference type="Proteomes" id="UP000282185">
    <property type="component" value="Unassembled WGS sequence"/>
</dbReference>
<feature type="transmembrane region" description="Helical" evidence="1">
    <location>
        <begin position="182"/>
        <end position="198"/>
    </location>
</feature>
<feature type="transmembrane region" description="Helical" evidence="1">
    <location>
        <begin position="122"/>
        <end position="138"/>
    </location>
</feature>
<evidence type="ECO:0000256" key="1">
    <source>
        <dbReference type="SAM" id="Phobius"/>
    </source>
</evidence>
<evidence type="ECO:0000313" key="4">
    <source>
        <dbReference type="Proteomes" id="UP000254236"/>
    </source>
</evidence>
<organism evidence="3 5">
    <name type="scientific">Brachybacterium saurashtrense</name>
    <dbReference type="NCBI Taxonomy" id="556288"/>
    <lineage>
        <taxon>Bacteria</taxon>
        <taxon>Bacillati</taxon>
        <taxon>Actinomycetota</taxon>
        <taxon>Actinomycetes</taxon>
        <taxon>Micrococcales</taxon>
        <taxon>Dermabacteraceae</taxon>
        <taxon>Brachybacterium</taxon>
    </lineage>
</organism>
<dbReference type="Proteomes" id="UP000254236">
    <property type="component" value="Chromosome"/>
</dbReference>
<protein>
    <submittedName>
        <fullName evidence="3">ABC transporter permease</fullName>
    </submittedName>
</protein>
<dbReference type="EMBL" id="QSWH01000004">
    <property type="protein sequence ID" value="RRR22571.1"/>
    <property type="molecule type" value="Genomic_DNA"/>
</dbReference>
<reference evidence="3 5" key="2">
    <citation type="submission" date="2018-08" db="EMBL/GenBank/DDBJ databases">
        <title>Brachybacterium saurashtrense DSM 23186.</title>
        <authorList>
            <person name="Li Y."/>
        </authorList>
    </citation>
    <scope>NUCLEOTIDE SEQUENCE [LARGE SCALE GENOMIC DNA]</scope>
    <source>
        <strain evidence="3 5">DSM 23186</strain>
    </source>
</reference>
<dbReference type="RefSeq" id="WP_115414603.1">
    <property type="nucleotide sequence ID" value="NZ_CP031356.1"/>
</dbReference>
<dbReference type="KEGG" id="bsau:DWV08_15370"/>
<gene>
    <name evidence="2" type="ORF">DWV08_15370</name>
    <name evidence="3" type="ORF">DXU92_09990</name>
</gene>
<proteinExistence type="predicted"/>
<feature type="transmembrane region" description="Helical" evidence="1">
    <location>
        <begin position="59"/>
        <end position="78"/>
    </location>
</feature>
<keyword evidence="1" id="KW-0472">Membrane</keyword>
<dbReference type="EMBL" id="CP031356">
    <property type="protein sequence ID" value="AXK46856.1"/>
    <property type="molecule type" value="Genomic_DNA"/>
</dbReference>
<evidence type="ECO:0000313" key="3">
    <source>
        <dbReference type="EMBL" id="RRR22571.1"/>
    </source>
</evidence>
<dbReference type="AlphaFoldDB" id="A0A345YSF4"/>
<evidence type="ECO:0000313" key="5">
    <source>
        <dbReference type="Proteomes" id="UP000282185"/>
    </source>
</evidence>
<feature type="transmembrane region" description="Helical" evidence="1">
    <location>
        <begin position="326"/>
        <end position="342"/>
    </location>
</feature>
<sequence length="417" mass="44239">MTAPRPVRLGSPAPAPTIGARAAAGARRTARSVGAIRIPDAVLFFALTAAGGLPGYTSIGPIPTAHLVLAALCAYAMMKRPLRRLDGLAMLIPLFIAVLFYVGVVSLFAVPTAFAADWETRLLRMAAVTVMVFFLASGRLEARSAIIGTFTALVVNVPLFYAGLVQDAYGGVLTGLVGDKNVAGLTYSVVGLLMLWVTTRTSTRLLVVLFSASAVWLTGSRTAIAAYLAGLTWYLLAPHLPMIGKWILGVITAVVVDVLAEDYSQIGEFSDREGSDLLRARIDDASQLKVEEAGLLGKGLGEAYVVIEDGTWFFHNSYWSALVEGGWPWTLFVVGVTVLVLVRPFSGASPREQYVAQAAGVVLLVCATRLGEVFFTNVWGLALGVGLYLLARPRDAQAAPERTAADPDGSATVPREA</sequence>
<keyword evidence="4" id="KW-1185">Reference proteome</keyword>
<keyword evidence="1" id="KW-0812">Transmembrane</keyword>